<feature type="transmembrane region" description="Helical" evidence="6">
    <location>
        <begin position="206"/>
        <end position="228"/>
    </location>
</feature>
<dbReference type="eggNOG" id="COG1283">
    <property type="taxonomic scope" value="Bacteria"/>
</dbReference>
<dbReference type="InterPro" id="IPR004633">
    <property type="entry name" value="NaPi_cotrn-rel/YqeW-like"/>
</dbReference>
<dbReference type="RefSeq" id="WP_009143135.1">
    <property type="nucleotide sequence ID" value="NZ_GL830982.1"/>
</dbReference>
<feature type="transmembrane region" description="Helical" evidence="6">
    <location>
        <begin position="275"/>
        <end position="298"/>
    </location>
</feature>
<evidence type="ECO:0000256" key="6">
    <source>
        <dbReference type="SAM" id="Phobius"/>
    </source>
</evidence>
<comment type="subcellular location">
    <subcellularLocation>
        <location evidence="1">Cell membrane</location>
        <topology evidence="1">Multi-pass membrane protein</topology>
    </subcellularLocation>
</comment>
<dbReference type="GO" id="GO:0005886">
    <property type="term" value="C:plasma membrane"/>
    <property type="evidence" value="ECO:0007669"/>
    <property type="project" value="UniProtKB-SubCell"/>
</dbReference>
<sequence>MQILLSLLSGIALLAYGIYVTKNGVLKACGSSINVYVARSLSSRLWPLRAVLAGLCTTALVQSSNATAMLVSSFLGKGIIALTPALTIMLGADLGTAVMARILTFDLSAVCPVLIITGVFLFLGKRKKASKIGRILVGLGLVLMSLKLIVSSTAPVAQSETVQLILDSLNGEIVFSIIFGALLAIICYSSLAAVLLTAVIAGGGHLGFTTAMAVVIGANLGSCCLEILGSAGQGIAARRVMFGNTFFKLTVTVLVLPFISYFDPTSLQISIQEQVIWFHVIFNLIVCLGLLPFVPLYAKLLKSLFPDPPAPLDESEPKYLDENAVENPALAVSNAVRETLRLGGFLHEMLGFFNDSLTGKTSLKSQLELKMTQIENLSAKVRSYLDQIEFDDADLNARWHQVFTAVVSTVHAGDLIKRMQAEVTILNKNPEENFSAHSRADLIKLTKIVNENLAFALNAFMTGRESELDLIFTHKNDFKELTDKYSVRQLSKLSPESNGGNDVGALILILISDLRQLNGIFCSLASSRWAQLSAQKQTRQHHPVKTLIENE</sequence>
<dbReference type="GO" id="GO:0044341">
    <property type="term" value="P:sodium-dependent phosphate transport"/>
    <property type="evidence" value="ECO:0007669"/>
    <property type="project" value="InterPro"/>
</dbReference>
<name>E8LJP7_SUCHY</name>
<dbReference type="AlphaFoldDB" id="E8LJP7"/>
<dbReference type="EMBL" id="AEVO01000045">
    <property type="protein sequence ID" value="EFY07221.1"/>
    <property type="molecule type" value="Genomic_DNA"/>
</dbReference>
<dbReference type="HOGENOM" id="CLU_025623_2_1_6"/>
<evidence type="ECO:0000313" key="7">
    <source>
        <dbReference type="EMBL" id="EFY07221.1"/>
    </source>
</evidence>
<protein>
    <submittedName>
        <fullName evidence="7">Na/Pi-cotransporter II-like protein</fullName>
    </submittedName>
</protein>
<gene>
    <name evidence="7" type="ORF">HMPREF9444_00931</name>
</gene>
<dbReference type="GO" id="GO:0005436">
    <property type="term" value="F:sodium:phosphate symporter activity"/>
    <property type="evidence" value="ECO:0007669"/>
    <property type="project" value="InterPro"/>
</dbReference>
<keyword evidence="3 6" id="KW-0812">Transmembrane</keyword>
<dbReference type="STRING" id="762983.HMPREF9444_00931"/>
<reference evidence="7 8" key="1">
    <citation type="submission" date="2011-01" db="EMBL/GenBank/DDBJ databases">
        <authorList>
            <person name="Weinstock G."/>
            <person name="Sodergren E."/>
            <person name="Clifton S."/>
            <person name="Fulton L."/>
            <person name="Fulton B."/>
            <person name="Courtney L."/>
            <person name="Fronick C."/>
            <person name="Harrison M."/>
            <person name="Strong C."/>
            <person name="Farmer C."/>
            <person name="Delahaunty K."/>
            <person name="Markovic C."/>
            <person name="Hall O."/>
            <person name="Minx P."/>
            <person name="Tomlinson C."/>
            <person name="Mitreva M."/>
            <person name="Hou S."/>
            <person name="Chen J."/>
            <person name="Wollam A."/>
            <person name="Pepin K.H."/>
            <person name="Johnson M."/>
            <person name="Bhonagiri V."/>
            <person name="Zhang X."/>
            <person name="Suruliraj S."/>
            <person name="Warren W."/>
            <person name="Chinwalla A."/>
            <person name="Mardis E.R."/>
            <person name="Wilson R.K."/>
        </authorList>
    </citation>
    <scope>NUCLEOTIDE SEQUENCE [LARGE SCALE GENOMIC DNA]</scope>
    <source>
        <strain evidence="8">DSM 22608 / JCM 16073 / KCTC 15190 / YIT 12066</strain>
    </source>
</reference>
<feature type="transmembrane region" description="Helical" evidence="6">
    <location>
        <begin position="98"/>
        <end position="123"/>
    </location>
</feature>
<dbReference type="PANTHER" id="PTHR10010">
    <property type="entry name" value="SOLUTE CARRIER FAMILY 34 SODIUM PHOSPHATE , MEMBER 2-RELATED"/>
    <property type="match status" value="1"/>
</dbReference>
<evidence type="ECO:0000256" key="1">
    <source>
        <dbReference type="ARBA" id="ARBA00004651"/>
    </source>
</evidence>
<organism evidence="7 8">
    <name type="scientific">Succinatimonas hippei (strain DSM 22608 / JCM 16073 / KCTC 15190 / YIT 12066)</name>
    <dbReference type="NCBI Taxonomy" id="762983"/>
    <lineage>
        <taxon>Bacteria</taxon>
        <taxon>Pseudomonadati</taxon>
        <taxon>Pseudomonadota</taxon>
        <taxon>Gammaproteobacteria</taxon>
        <taxon>Aeromonadales</taxon>
        <taxon>Succinivibrionaceae</taxon>
        <taxon>Succinatimonas</taxon>
    </lineage>
</organism>
<dbReference type="Pfam" id="PF02690">
    <property type="entry name" value="Na_Pi_cotrans"/>
    <property type="match status" value="1"/>
</dbReference>
<evidence type="ECO:0000256" key="2">
    <source>
        <dbReference type="ARBA" id="ARBA00022475"/>
    </source>
</evidence>
<dbReference type="Proteomes" id="UP000018458">
    <property type="component" value="Unassembled WGS sequence"/>
</dbReference>
<dbReference type="SUPFAM" id="SSF109755">
    <property type="entry name" value="PhoU-like"/>
    <property type="match status" value="1"/>
</dbReference>
<feature type="transmembrane region" description="Helical" evidence="6">
    <location>
        <begin position="240"/>
        <end position="263"/>
    </location>
</feature>
<feature type="transmembrane region" description="Helical" evidence="6">
    <location>
        <begin position="173"/>
        <end position="199"/>
    </location>
</feature>
<keyword evidence="2" id="KW-1003">Cell membrane</keyword>
<keyword evidence="8" id="KW-1185">Reference proteome</keyword>
<evidence type="ECO:0000256" key="3">
    <source>
        <dbReference type="ARBA" id="ARBA00022692"/>
    </source>
</evidence>
<keyword evidence="5 6" id="KW-0472">Membrane</keyword>
<evidence type="ECO:0000256" key="4">
    <source>
        <dbReference type="ARBA" id="ARBA00022989"/>
    </source>
</evidence>
<accession>E8LJP7</accession>
<dbReference type="NCBIfam" id="NF037997">
    <property type="entry name" value="Na_Pi_symport"/>
    <property type="match status" value="1"/>
</dbReference>
<proteinExistence type="predicted"/>
<dbReference type="OrthoDB" id="5778511at2"/>
<dbReference type="NCBIfam" id="TIGR00704">
    <property type="entry name" value="NaPi_cotrn_rel"/>
    <property type="match status" value="1"/>
</dbReference>
<dbReference type="InterPro" id="IPR003841">
    <property type="entry name" value="Na/Pi_transpt"/>
</dbReference>
<evidence type="ECO:0000313" key="8">
    <source>
        <dbReference type="Proteomes" id="UP000018458"/>
    </source>
</evidence>
<dbReference type="PANTHER" id="PTHR10010:SF39">
    <property type="entry name" value="PHOU DOMAIN-CONTAINING PROTEIN"/>
    <property type="match status" value="1"/>
</dbReference>
<comment type="caution">
    <text evidence="7">The sequence shown here is derived from an EMBL/GenBank/DDBJ whole genome shotgun (WGS) entry which is preliminary data.</text>
</comment>
<feature type="transmembrane region" description="Helical" evidence="6">
    <location>
        <begin position="135"/>
        <end position="153"/>
    </location>
</feature>
<keyword evidence="4 6" id="KW-1133">Transmembrane helix</keyword>
<evidence type="ECO:0000256" key="5">
    <source>
        <dbReference type="ARBA" id="ARBA00023136"/>
    </source>
</evidence>
<feature type="transmembrane region" description="Helical" evidence="6">
    <location>
        <begin position="68"/>
        <end position="92"/>
    </location>
</feature>